<sequence>MVKDDEYVVTPNTASVVFQSDNAAFHVGITLTLKNFDKWSQLMEMHIATREKMGYICGKEKAPCNIRMKTTKEIWDALSTTFFDGTDEVRVFSLNKKVFATKQNGKSQTNYFGELIAIFQELDHRDTVVMSYDCDIKAHAKSIEQLRVHIFLARLDTEFDQVRGESLWKDLVLSLQESYAYVRRKADRREDMKNEVAQFEA</sequence>
<keyword evidence="2" id="KW-1185">Reference proteome</keyword>
<dbReference type="AlphaFoldDB" id="A0AAD4W7K7"/>
<comment type="caution">
    <text evidence="1">The sequence shown here is derived from an EMBL/GenBank/DDBJ whole genome shotgun (WGS) entry which is preliminary data.</text>
</comment>
<proteinExistence type="predicted"/>
<dbReference type="Proteomes" id="UP001054821">
    <property type="component" value="Chromosome 3"/>
</dbReference>
<evidence type="ECO:0000313" key="1">
    <source>
        <dbReference type="EMBL" id="KAI5337347.1"/>
    </source>
</evidence>
<gene>
    <name evidence="1" type="ORF">L3X38_016618</name>
</gene>
<protein>
    <submittedName>
        <fullName evidence="1">Uncharacterized protein</fullName>
    </submittedName>
</protein>
<name>A0AAD4W7K7_PRUDU</name>
<organism evidence="1 2">
    <name type="scientific">Prunus dulcis</name>
    <name type="common">Almond</name>
    <name type="synonym">Amygdalus dulcis</name>
    <dbReference type="NCBI Taxonomy" id="3755"/>
    <lineage>
        <taxon>Eukaryota</taxon>
        <taxon>Viridiplantae</taxon>
        <taxon>Streptophyta</taxon>
        <taxon>Embryophyta</taxon>
        <taxon>Tracheophyta</taxon>
        <taxon>Spermatophyta</taxon>
        <taxon>Magnoliopsida</taxon>
        <taxon>eudicotyledons</taxon>
        <taxon>Gunneridae</taxon>
        <taxon>Pentapetalae</taxon>
        <taxon>rosids</taxon>
        <taxon>fabids</taxon>
        <taxon>Rosales</taxon>
        <taxon>Rosaceae</taxon>
        <taxon>Amygdaloideae</taxon>
        <taxon>Amygdaleae</taxon>
        <taxon>Prunus</taxon>
    </lineage>
</organism>
<dbReference type="EMBL" id="JAJFAZ020000003">
    <property type="protein sequence ID" value="KAI5337347.1"/>
    <property type="molecule type" value="Genomic_DNA"/>
</dbReference>
<dbReference type="PANTHER" id="PTHR37610">
    <property type="entry name" value="CCHC-TYPE DOMAIN-CONTAINING PROTEIN"/>
    <property type="match status" value="1"/>
</dbReference>
<reference evidence="1 2" key="1">
    <citation type="journal article" date="2022" name="G3 (Bethesda)">
        <title>Whole-genome sequence and methylome profiling of the almond [Prunus dulcis (Mill.) D.A. Webb] cultivar 'Nonpareil'.</title>
        <authorList>
            <person name="D'Amico-Willman K.M."/>
            <person name="Ouma W.Z."/>
            <person name="Meulia T."/>
            <person name="Sideli G.M."/>
            <person name="Gradziel T.M."/>
            <person name="Fresnedo-Ramirez J."/>
        </authorList>
    </citation>
    <scope>NUCLEOTIDE SEQUENCE [LARGE SCALE GENOMIC DNA]</scope>
    <source>
        <strain evidence="1">Clone GOH B32 T37-40</strain>
    </source>
</reference>
<dbReference type="PANTHER" id="PTHR37610:SF45">
    <property type="entry name" value="RETROTRANSPOSON GAG DOMAIN-CONTAINING PROTEIN"/>
    <property type="match status" value="1"/>
</dbReference>
<evidence type="ECO:0000313" key="2">
    <source>
        <dbReference type="Proteomes" id="UP001054821"/>
    </source>
</evidence>
<accession>A0AAD4W7K7</accession>